<evidence type="ECO:0000313" key="1">
    <source>
        <dbReference type="EMBL" id="RVW31853.1"/>
    </source>
</evidence>
<reference evidence="1 2" key="1">
    <citation type="journal article" date="2018" name="PLoS Genet.">
        <title>Population sequencing reveals clonal diversity and ancestral inbreeding in the grapevine cultivar Chardonnay.</title>
        <authorList>
            <person name="Roach M.J."/>
            <person name="Johnson D.L."/>
            <person name="Bohlmann J."/>
            <person name="van Vuuren H.J."/>
            <person name="Jones S.J."/>
            <person name="Pretorius I.S."/>
            <person name="Schmidt S.A."/>
            <person name="Borneman A.R."/>
        </authorList>
    </citation>
    <scope>NUCLEOTIDE SEQUENCE [LARGE SCALE GENOMIC DNA]</scope>
    <source>
        <strain evidence="2">cv. Chardonnay</strain>
        <tissue evidence="1">Leaf</tissue>
    </source>
</reference>
<gene>
    <name evidence="1" type="ORF">CK203_099033</name>
</gene>
<dbReference type="EMBL" id="QGNW01001737">
    <property type="protein sequence ID" value="RVW31853.1"/>
    <property type="molecule type" value="Genomic_DNA"/>
</dbReference>
<protein>
    <recommendedName>
        <fullName evidence="3">Reverse transcriptase domain-containing protein</fullName>
    </recommendedName>
</protein>
<dbReference type="Proteomes" id="UP000288805">
    <property type="component" value="Unassembled WGS sequence"/>
</dbReference>
<name>A0A438D8R8_VITVI</name>
<evidence type="ECO:0008006" key="3">
    <source>
        <dbReference type="Google" id="ProtNLM"/>
    </source>
</evidence>
<evidence type="ECO:0000313" key="2">
    <source>
        <dbReference type="Proteomes" id="UP000288805"/>
    </source>
</evidence>
<organism evidence="1 2">
    <name type="scientific">Vitis vinifera</name>
    <name type="common">Grape</name>
    <dbReference type="NCBI Taxonomy" id="29760"/>
    <lineage>
        <taxon>Eukaryota</taxon>
        <taxon>Viridiplantae</taxon>
        <taxon>Streptophyta</taxon>
        <taxon>Embryophyta</taxon>
        <taxon>Tracheophyta</taxon>
        <taxon>Spermatophyta</taxon>
        <taxon>Magnoliopsida</taxon>
        <taxon>eudicotyledons</taxon>
        <taxon>Gunneridae</taxon>
        <taxon>Pentapetalae</taxon>
        <taxon>rosids</taxon>
        <taxon>Vitales</taxon>
        <taxon>Vitaceae</taxon>
        <taxon>Viteae</taxon>
        <taxon>Vitis</taxon>
    </lineage>
</organism>
<accession>A0A438D8R8</accession>
<sequence>MKGALAKVISTSQNAFVEGRQIMDAALVANEAIDSILKSNREAILCKLDIEKAMIMWIGLRANLEKSELIPVDRVENVEELANEFGYKGGQNEIRADSKGFPAGWGALKQKPHLKGLWNQVIRGKYEKERGGWRSCETREAYKVGLWKAISKLGHLVTPSFGFVVGDGKKVRFRKDKWCGTIPLCEAFPSLYALASSKEAWVNEFWTAEGARGGNWNPCFNRPFNDWELEEVERLFCCLEGKKVRVDEEDRVRWMDSKDGVFFAQIKLFCVEGFMGKSYNLGSFAKERLDFGK</sequence>
<dbReference type="PANTHER" id="PTHR36617">
    <property type="entry name" value="PROTEIN, PUTATIVE-RELATED"/>
    <property type="match status" value="1"/>
</dbReference>
<proteinExistence type="predicted"/>
<dbReference type="AlphaFoldDB" id="A0A438D8R8"/>
<comment type="caution">
    <text evidence="1">The sequence shown here is derived from an EMBL/GenBank/DDBJ whole genome shotgun (WGS) entry which is preliminary data.</text>
</comment>
<dbReference type="PANTHER" id="PTHR36617:SF15">
    <property type="entry name" value="REVERSE TRANSCRIPTASE ZINC-BINDING DOMAIN-CONTAINING PROTEIN"/>
    <property type="match status" value="1"/>
</dbReference>